<dbReference type="RefSeq" id="WP_190029147.1">
    <property type="nucleotide sequence ID" value="NZ_BMUU01000017.1"/>
</dbReference>
<evidence type="ECO:0000313" key="1">
    <source>
        <dbReference type="EMBL" id="GGY64285.1"/>
    </source>
</evidence>
<organism evidence="1 2">
    <name type="scientific">Streptomyces xanthochromogenes</name>
    <dbReference type="NCBI Taxonomy" id="67384"/>
    <lineage>
        <taxon>Bacteria</taxon>
        <taxon>Bacillati</taxon>
        <taxon>Actinomycetota</taxon>
        <taxon>Actinomycetes</taxon>
        <taxon>Kitasatosporales</taxon>
        <taxon>Streptomycetaceae</taxon>
        <taxon>Streptomyces</taxon>
    </lineage>
</organism>
<name>A0ABQ3AQ51_9ACTN</name>
<proteinExistence type="predicted"/>
<dbReference type="EMBL" id="BMUU01000017">
    <property type="protein sequence ID" value="GGY64285.1"/>
    <property type="molecule type" value="Genomic_DNA"/>
</dbReference>
<evidence type="ECO:0000313" key="2">
    <source>
        <dbReference type="Proteomes" id="UP000600946"/>
    </source>
</evidence>
<keyword evidence="2" id="KW-1185">Reference proteome</keyword>
<sequence>MTAAHDDASEGEGGAFVDVSARLTGFGAQELSALGMGETYRAVVLAQAGSERCARLVDALSGPGSHAAAHLDGELLELARAITHLWYTGSWPGRPGDSGSFVVSSASYAAGLIWRTLGGHAPGTRPAAFGSWAGTPTGAESVR</sequence>
<reference evidence="2" key="1">
    <citation type="journal article" date="2019" name="Int. J. Syst. Evol. Microbiol.">
        <title>The Global Catalogue of Microorganisms (GCM) 10K type strain sequencing project: providing services to taxonomists for standard genome sequencing and annotation.</title>
        <authorList>
            <consortium name="The Broad Institute Genomics Platform"/>
            <consortium name="The Broad Institute Genome Sequencing Center for Infectious Disease"/>
            <person name="Wu L."/>
            <person name="Ma J."/>
        </authorList>
    </citation>
    <scope>NUCLEOTIDE SEQUENCE [LARGE SCALE GENOMIC DNA]</scope>
    <source>
        <strain evidence="2">JCM 4594</strain>
    </source>
</reference>
<dbReference type="Proteomes" id="UP000600946">
    <property type="component" value="Unassembled WGS sequence"/>
</dbReference>
<accession>A0ABQ3AQ51</accession>
<dbReference type="GeneID" id="96294744"/>
<protein>
    <submittedName>
        <fullName evidence="1">Uncharacterized protein</fullName>
    </submittedName>
</protein>
<gene>
    <name evidence="1" type="ORF">GCM10010326_68750</name>
</gene>
<comment type="caution">
    <text evidence="1">The sequence shown here is derived from an EMBL/GenBank/DDBJ whole genome shotgun (WGS) entry which is preliminary data.</text>
</comment>